<reference evidence="3 4" key="1">
    <citation type="journal article" date="2014" name="Mol. Plant">
        <title>Chromosome Scale Genome Assembly and Transcriptome Profiling of Nannochloropsis gaditana in Nitrogen Depletion.</title>
        <authorList>
            <person name="Corteggiani Carpinelli E."/>
            <person name="Telatin A."/>
            <person name="Vitulo N."/>
            <person name="Forcato C."/>
            <person name="D'Angelo M."/>
            <person name="Schiavon R."/>
            <person name="Vezzi A."/>
            <person name="Giacometti G.M."/>
            <person name="Morosinotto T."/>
            <person name="Valle G."/>
        </authorList>
    </citation>
    <scope>NUCLEOTIDE SEQUENCE [LARGE SCALE GENOMIC DNA]</scope>
    <source>
        <strain evidence="3 4">B-31</strain>
    </source>
</reference>
<accession>W7TTC5</accession>
<dbReference type="Proteomes" id="UP000019335">
    <property type="component" value="Chromosome 3"/>
</dbReference>
<sequence length="272" mass="30439">MRTRRFSGLVFVGVMSGFLLDCRVRGFVPATPILPSSAQVCRHWNSVTPRPGALPPYDAPYSQPEEEKNFWGNDYVPKQRHPGTMPPGTRLEDKPIEELSPVSNIPYPHFQEWPFHYRFPAYQPRRLDFIEWMTQRGLMVEDDGDTRGVRFLGRKRRFRAQKAQADKAAAEGSDPMTPDERKQAMEGIDGDYWRSEGAELIEPEPYLFEMAKHKRERVPYIVTVREAKAAKLAAEAAAGGGEVIPGTGKGGGGVEKTAKGGKKAKQPPSAEI</sequence>
<feature type="signal peptide" evidence="2">
    <location>
        <begin position="1"/>
        <end position="26"/>
    </location>
</feature>
<comment type="caution">
    <text evidence="3">The sequence shown here is derived from an EMBL/GenBank/DDBJ whole genome shotgun (WGS) entry which is preliminary data.</text>
</comment>
<keyword evidence="2" id="KW-0732">Signal</keyword>
<evidence type="ECO:0000256" key="1">
    <source>
        <dbReference type="SAM" id="MobiDB-lite"/>
    </source>
</evidence>
<evidence type="ECO:0000313" key="3">
    <source>
        <dbReference type="EMBL" id="EWM29407.1"/>
    </source>
</evidence>
<feature type="region of interest" description="Disordered" evidence="1">
    <location>
        <begin position="236"/>
        <end position="272"/>
    </location>
</feature>
<feature type="compositionally biased region" description="Gly residues" evidence="1">
    <location>
        <begin position="238"/>
        <end position="254"/>
    </location>
</feature>
<name>W7TTC5_9STRA</name>
<organism evidence="3 4">
    <name type="scientific">Nannochloropsis gaditana</name>
    <dbReference type="NCBI Taxonomy" id="72520"/>
    <lineage>
        <taxon>Eukaryota</taxon>
        <taxon>Sar</taxon>
        <taxon>Stramenopiles</taxon>
        <taxon>Ochrophyta</taxon>
        <taxon>Eustigmatophyceae</taxon>
        <taxon>Eustigmatales</taxon>
        <taxon>Monodopsidaceae</taxon>
        <taxon>Nannochloropsis</taxon>
    </lineage>
</organism>
<dbReference type="OrthoDB" id="48051at2759"/>
<dbReference type="AlphaFoldDB" id="W7TTC5"/>
<dbReference type="EMBL" id="AZIL01000168">
    <property type="protein sequence ID" value="EWM29407.1"/>
    <property type="molecule type" value="Genomic_DNA"/>
</dbReference>
<evidence type="ECO:0000256" key="2">
    <source>
        <dbReference type="SAM" id="SignalP"/>
    </source>
</evidence>
<evidence type="ECO:0000313" key="4">
    <source>
        <dbReference type="Proteomes" id="UP000019335"/>
    </source>
</evidence>
<feature type="chain" id="PRO_5004903864" evidence="2">
    <location>
        <begin position="27"/>
        <end position="272"/>
    </location>
</feature>
<feature type="region of interest" description="Disordered" evidence="1">
    <location>
        <begin position="162"/>
        <end position="182"/>
    </location>
</feature>
<proteinExistence type="predicted"/>
<keyword evidence="4" id="KW-1185">Reference proteome</keyword>
<gene>
    <name evidence="3" type="ORF">Naga_100042g9</name>
</gene>
<protein>
    <submittedName>
        <fullName evidence="3">Uncharacterized protein</fullName>
    </submittedName>
</protein>